<dbReference type="AlphaFoldDB" id="A0A813JBG0"/>
<evidence type="ECO:0000256" key="1">
    <source>
        <dbReference type="SAM" id="SignalP"/>
    </source>
</evidence>
<gene>
    <name evidence="2" type="ORF">PGLA2088_LOCUS20681</name>
</gene>
<protein>
    <submittedName>
        <fullName evidence="2">Uncharacterized protein</fullName>
    </submittedName>
</protein>
<feature type="signal peptide" evidence="1">
    <location>
        <begin position="1"/>
        <end position="20"/>
    </location>
</feature>
<feature type="chain" id="PRO_5032569630" evidence="1">
    <location>
        <begin position="21"/>
        <end position="109"/>
    </location>
</feature>
<evidence type="ECO:0000313" key="3">
    <source>
        <dbReference type="Proteomes" id="UP000626109"/>
    </source>
</evidence>
<evidence type="ECO:0000313" key="2">
    <source>
        <dbReference type="EMBL" id="CAE8678202.1"/>
    </source>
</evidence>
<organism evidence="2 3">
    <name type="scientific">Polarella glacialis</name>
    <name type="common">Dinoflagellate</name>
    <dbReference type="NCBI Taxonomy" id="89957"/>
    <lineage>
        <taxon>Eukaryota</taxon>
        <taxon>Sar</taxon>
        <taxon>Alveolata</taxon>
        <taxon>Dinophyceae</taxon>
        <taxon>Suessiales</taxon>
        <taxon>Suessiaceae</taxon>
        <taxon>Polarella</taxon>
    </lineage>
</organism>
<reference evidence="2" key="1">
    <citation type="submission" date="2021-02" db="EMBL/GenBank/DDBJ databases">
        <authorList>
            <person name="Dougan E. K."/>
            <person name="Rhodes N."/>
            <person name="Thang M."/>
            <person name="Chan C."/>
        </authorList>
    </citation>
    <scope>NUCLEOTIDE SEQUENCE</scope>
</reference>
<dbReference type="Proteomes" id="UP000626109">
    <property type="component" value="Unassembled WGS sequence"/>
</dbReference>
<dbReference type="EMBL" id="CAJNNW010025667">
    <property type="protein sequence ID" value="CAE8678202.1"/>
    <property type="molecule type" value="Genomic_DNA"/>
</dbReference>
<keyword evidence="1" id="KW-0732">Signal</keyword>
<accession>A0A813JBG0</accession>
<comment type="caution">
    <text evidence="2">The sequence shown here is derived from an EMBL/GenBank/DDBJ whole genome shotgun (WGS) entry which is preliminary data.</text>
</comment>
<proteinExistence type="predicted"/>
<name>A0A813JBG0_POLGL</name>
<sequence>MALRFAGAALAISAATAVLATVPSALSTSTAECPSLLQRKSVLLNSNYNNNYSNNNVVTDARASFKPLIVIPGLGESGEGAQRAAQPAALQVLSGGQLLLQTLHLEKGS</sequence>